<comment type="caution">
    <text evidence="2">The sequence shown here is derived from an EMBL/GenBank/DDBJ whole genome shotgun (WGS) entry which is preliminary data.</text>
</comment>
<keyword evidence="3" id="KW-1185">Reference proteome</keyword>
<sequence length="284" mass="31820">MHIKTLALLGVLSTSSAMAGQLVEDKYPVSDPEVFGEQVFDNGLHTLRVYGEVMHMAGGTVNTWVALAAGGYYKIGMTLSPEILDINNLPTDATHHDAHLNFPRIAGSPFKHSYFSWNPAGHSPSGVYDIAHFDIHLAFVEKEELAAIQFADPEGQILPPAEYMPPTSIPQTFPNGNYINVPGQGVHWYYNDTPEFNGGVFTETLLWGSYNGKLTFVEPMITFDTIISNPHFEKEIDMPLCVENTGFYPKVYGWDHKQNSEGQTYIEIYMRDFRMMFKNAPGCR</sequence>
<feature type="signal peptide" evidence="1">
    <location>
        <begin position="1"/>
        <end position="19"/>
    </location>
</feature>
<feature type="chain" id="PRO_5046398250" description="DUF5602 domain-containing protein" evidence="1">
    <location>
        <begin position="20"/>
        <end position="284"/>
    </location>
</feature>
<accession>A0ABV7CPA8</accession>
<evidence type="ECO:0008006" key="4">
    <source>
        <dbReference type="Google" id="ProtNLM"/>
    </source>
</evidence>
<name>A0ABV7CPA8_9GAMM</name>
<evidence type="ECO:0000313" key="3">
    <source>
        <dbReference type="Proteomes" id="UP001595453"/>
    </source>
</evidence>
<proteinExistence type="predicted"/>
<dbReference type="Proteomes" id="UP001595453">
    <property type="component" value="Unassembled WGS sequence"/>
</dbReference>
<gene>
    <name evidence="2" type="ORF">ACFOEE_17735</name>
</gene>
<evidence type="ECO:0000256" key="1">
    <source>
        <dbReference type="SAM" id="SignalP"/>
    </source>
</evidence>
<dbReference type="RefSeq" id="WP_377127478.1">
    <property type="nucleotide sequence ID" value="NZ_JBHRSD010000039.1"/>
</dbReference>
<protein>
    <recommendedName>
        <fullName evidence="4">DUF5602 domain-containing protein</fullName>
    </recommendedName>
</protein>
<evidence type="ECO:0000313" key="2">
    <source>
        <dbReference type="EMBL" id="MFC3034351.1"/>
    </source>
</evidence>
<reference evidence="3" key="1">
    <citation type="journal article" date="2019" name="Int. J. Syst. Evol. Microbiol.">
        <title>The Global Catalogue of Microorganisms (GCM) 10K type strain sequencing project: providing services to taxonomists for standard genome sequencing and annotation.</title>
        <authorList>
            <consortium name="The Broad Institute Genomics Platform"/>
            <consortium name="The Broad Institute Genome Sequencing Center for Infectious Disease"/>
            <person name="Wu L."/>
            <person name="Ma J."/>
        </authorList>
    </citation>
    <scope>NUCLEOTIDE SEQUENCE [LARGE SCALE GENOMIC DNA]</scope>
    <source>
        <strain evidence="3">KCTC 42730</strain>
    </source>
</reference>
<keyword evidence="1" id="KW-0732">Signal</keyword>
<dbReference type="EMBL" id="JBHRSD010000039">
    <property type="protein sequence ID" value="MFC3034351.1"/>
    <property type="molecule type" value="Genomic_DNA"/>
</dbReference>
<organism evidence="2 3">
    <name type="scientific">Pseudoalteromonas fenneropenaei</name>
    <dbReference type="NCBI Taxonomy" id="1737459"/>
    <lineage>
        <taxon>Bacteria</taxon>
        <taxon>Pseudomonadati</taxon>
        <taxon>Pseudomonadota</taxon>
        <taxon>Gammaproteobacteria</taxon>
        <taxon>Alteromonadales</taxon>
        <taxon>Pseudoalteromonadaceae</taxon>
        <taxon>Pseudoalteromonas</taxon>
    </lineage>
</organism>